<proteinExistence type="inferred from homology"/>
<evidence type="ECO:0000256" key="1">
    <source>
        <dbReference type="ARBA" id="ARBA00006484"/>
    </source>
</evidence>
<comment type="caution">
    <text evidence="5">The sequence shown here is derived from an EMBL/GenBank/DDBJ whole genome shotgun (WGS) entry which is preliminary data.</text>
</comment>
<dbReference type="SUPFAM" id="SSF53639">
    <property type="entry name" value="AraD/HMP-PK domain-like"/>
    <property type="match status" value="1"/>
</dbReference>
<keyword evidence="2" id="KW-0560">Oxidoreductase</keyword>
<evidence type="ECO:0000256" key="3">
    <source>
        <dbReference type="SAM" id="MobiDB-lite"/>
    </source>
</evidence>
<feature type="domain" description="Class II aldolase/adducin N-terminal" evidence="4">
    <location>
        <begin position="8"/>
        <end position="210"/>
    </location>
</feature>
<dbReference type="Proteomes" id="UP001500326">
    <property type="component" value="Unassembled WGS sequence"/>
</dbReference>
<evidence type="ECO:0000259" key="4">
    <source>
        <dbReference type="SMART" id="SM01007"/>
    </source>
</evidence>
<protein>
    <submittedName>
        <fullName evidence="5">Bifunctional rhamnulose-1-phosphate aldolase/short-chain dehydrogenase</fullName>
    </submittedName>
</protein>
<dbReference type="Gene3D" id="3.40.50.720">
    <property type="entry name" value="NAD(P)-binding Rossmann-like Domain"/>
    <property type="match status" value="1"/>
</dbReference>
<gene>
    <name evidence="5" type="ORF">GCM10009777_04650</name>
</gene>
<dbReference type="InterPro" id="IPR001303">
    <property type="entry name" value="Aldolase_II/adducin_N"/>
</dbReference>
<dbReference type="InterPro" id="IPR036291">
    <property type="entry name" value="NAD(P)-bd_dom_sf"/>
</dbReference>
<dbReference type="NCBIfam" id="NF006188">
    <property type="entry name" value="PRK08324.1-1"/>
    <property type="match status" value="1"/>
</dbReference>
<dbReference type="Gene3D" id="3.40.225.10">
    <property type="entry name" value="Class II aldolase/adducin N-terminal domain"/>
    <property type="match status" value="1"/>
</dbReference>
<dbReference type="NCBIfam" id="TIGR02632">
    <property type="entry name" value="RhaD_aldol-ADH"/>
    <property type="match status" value="1"/>
</dbReference>
<dbReference type="InterPro" id="IPR036409">
    <property type="entry name" value="Aldolase_II/adducin_N_sf"/>
</dbReference>
<dbReference type="RefSeq" id="WP_344058139.1">
    <property type="nucleotide sequence ID" value="NZ_BAAAOH010000001.1"/>
</dbReference>
<dbReference type="InterPro" id="IPR013454">
    <property type="entry name" value="Bifunc_RhaD/ADH"/>
</dbReference>
<organism evidence="5 6">
    <name type="scientific">Microbacterium pumilum</name>
    <dbReference type="NCBI Taxonomy" id="344165"/>
    <lineage>
        <taxon>Bacteria</taxon>
        <taxon>Bacillati</taxon>
        <taxon>Actinomycetota</taxon>
        <taxon>Actinomycetes</taxon>
        <taxon>Micrococcales</taxon>
        <taxon>Microbacteriaceae</taxon>
        <taxon>Microbacterium</taxon>
    </lineage>
</organism>
<dbReference type="PRINTS" id="PR00081">
    <property type="entry name" value="GDHRDH"/>
</dbReference>
<dbReference type="Pfam" id="PF13561">
    <property type="entry name" value="adh_short_C2"/>
    <property type="match status" value="1"/>
</dbReference>
<dbReference type="SMART" id="SM01007">
    <property type="entry name" value="Aldolase_II"/>
    <property type="match status" value="1"/>
</dbReference>
<reference evidence="6" key="1">
    <citation type="journal article" date="2019" name="Int. J. Syst. Evol. Microbiol.">
        <title>The Global Catalogue of Microorganisms (GCM) 10K type strain sequencing project: providing services to taxonomists for standard genome sequencing and annotation.</title>
        <authorList>
            <consortium name="The Broad Institute Genomics Platform"/>
            <consortium name="The Broad Institute Genome Sequencing Center for Infectious Disease"/>
            <person name="Wu L."/>
            <person name="Ma J."/>
        </authorList>
    </citation>
    <scope>NUCLEOTIDE SEQUENCE [LARGE SCALE GENOMIC DNA]</scope>
    <source>
        <strain evidence="6">JCM 14902</strain>
    </source>
</reference>
<comment type="similarity">
    <text evidence="1">Belongs to the short-chain dehydrogenases/reductases (SDR) family.</text>
</comment>
<feature type="compositionally biased region" description="Polar residues" evidence="3">
    <location>
        <begin position="21"/>
        <end position="34"/>
    </location>
</feature>
<evidence type="ECO:0000256" key="2">
    <source>
        <dbReference type="ARBA" id="ARBA00023002"/>
    </source>
</evidence>
<dbReference type="NCBIfam" id="NF006189">
    <property type="entry name" value="PRK08324.1-3"/>
    <property type="match status" value="1"/>
</dbReference>
<dbReference type="PRINTS" id="PR00080">
    <property type="entry name" value="SDRFAMILY"/>
</dbReference>
<sequence length="684" mass="72128">MTNPTAAELIARSNRLGADPKNTNYAGGNTSAKGTETDPVTGEPVELLWVKGSGGDLGTLKESGLAVLRLDRFRSLVNVYPGVDREDEMVAAFDYCLHGKGGAAPSIDTAMHGLVDAAHVDHLHPDSGIAIATSKDGAKLTKKIFGDKVVWVPWRRPGFQLGLDIAAIKAKNPAAIGCILGGHGITAWGDTSEEAEANSLWIIQTGQTYIDEHGKALPFGKQRKKFAPLEADERRVKAAALAATIRGIASQDKPMVGHFTDDPRVLEFLASAKAPKLAALGTSCPDHFLRTKVKPLLLDLPSEAPVDKQIARLKELHEAYRADYTAYYDKHASTGSATEPASPAIRGADPLIVLVPGVGMFSYGANKQTARVAGEFYLNAINVMRGAEALSTYTPISDAEKFNIEYWALEEAKLQRMPKPKTHQGRIAFVTGAASGIGKAIATRLAAEGACVVVADLDLAKAQAAAAELGGTDVAIGVAANVADADGVQAAIDATLLAFGGIDLVVNNAGLSLSKPLLETTEKDWDLQHDVMAKGSFLVSKAAAKALIEQGLGGDVIYISSKNSVFAGPNNIAYSATKADQAHQVRLLAVELGEYGVRVNGINPDGVVRGSGIFAAGWGANRAATYGVEEKDLGKYYAQRTILKREVVPENVADAVYVLTGPELTRTTGLHIPVDSGVAAAFLR</sequence>
<dbReference type="PANTHER" id="PTHR43669:SF8">
    <property type="entry name" value="SHORT-CHAIN TYPE DEHYDROGENASE_REDUCTASE-RELATED"/>
    <property type="match status" value="1"/>
</dbReference>
<keyword evidence="6" id="KW-1185">Reference proteome</keyword>
<dbReference type="EMBL" id="BAAAOH010000001">
    <property type="protein sequence ID" value="GAA1974881.1"/>
    <property type="molecule type" value="Genomic_DNA"/>
</dbReference>
<dbReference type="PANTHER" id="PTHR43669">
    <property type="entry name" value="5-KETO-D-GLUCONATE 5-REDUCTASE"/>
    <property type="match status" value="1"/>
</dbReference>
<feature type="region of interest" description="Disordered" evidence="3">
    <location>
        <begin position="13"/>
        <end position="40"/>
    </location>
</feature>
<accession>A0ABP5D6D1</accession>
<name>A0ABP5D6D1_9MICO</name>
<evidence type="ECO:0000313" key="5">
    <source>
        <dbReference type="EMBL" id="GAA1974881.1"/>
    </source>
</evidence>
<dbReference type="InterPro" id="IPR002347">
    <property type="entry name" value="SDR_fam"/>
</dbReference>
<dbReference type="Pfam" id="PF00596">
    <property type="entry name" value="Aldolase_II"/>
    <property type="match status" value="1"/>
</dbReference>
<evidence type="ECO:0000313" key="6">
    <source>
        <dbReference type="Proteomes" id="UP001500326"/>
    </source>
</evidence>
<dbReference type="SUPFAM" id="SSF51735">
    <property type="entry name" value="NAD(P)-binding Rossmann-fold domains"/>
    <property type="match status" value="1"/>
</dbReference>